<dbReference type="Pfam" id="PF13551">
    <property type="entry name" value="HTH_29"/>
    <property type="match status" value="1"/>
</dbReference>
<evidence type="ECO:0000313" key="3">
    <source>
        <dbReference type="Proteomes" id="UP000231259"/>
    </source>
</evidence>
<gene>
    <name evidence="2" type="ORF">P775_26700</name>
</gene>
<protein>
    <recommendedName>
        <fullName evidence="1">Winged helix-turn helix domain-containing protein</fullName>
    </recommendedName>
</protein>
<dbReference type="EMBL" id="AWWI01000181">
    <property type="protein sequence ID" value="PIL14297.1"/>
    <property type="molecule type" value="Genomic_DNA"/>
</dbReference>
<reference evidence="2 3" key="1">
    <citation type="submission" date="2013-09" db="EMBL/GenBank/DDBJ databases">
        <title>Genome sequencing of Phaeobacter antarcticus sp. nov. SM1211.</title>
        <authorList>
            <person name="Zhang X.-Y."/>
            <person name="Liu C."/>
            <person name="Chen X.-L."/>
            <person name="Xie B.-B."/>
            <person name="Qin Q.-L."/>
            <person name="Rong J.-C."/>
            <person name="Zhang Y.-Z."/>
        </authorList>
    </citation>
    <scope>NUCLEOTIDE SEQUENCE [LARGE SCALE GENOMIC DNA]</scope>
    <source>
        <strain evidence="2 3">SM1211</strain>
    </source>
</reference>
<dbReference type="InterPro" id="IPR009057">
    <property type="entry name" value="Homeodomain-like_sf"/>
</dbReference>
<comment type="caution">
    <text evidence="2">The sequence shown here is derived from an EMBL/GenBank/DDBJ whole genome shotgun (WGS) entry which is preliminary data.</text>
</comment>
<proteinExistence type="predicted"/>
<feature type="domain" description="Winged helix-turn helix" evidence="1">
    <location>
        <begin position="106"/>
        <end position="159"/>
    </location>
</feature>
<organism evidence="2 3">
    <name type="scientific">Puniceibacterium antarcticum</name>
    <dbReference type="NCBI Taxonomy" id="1206336"/>
    <lineage>
        <taxon>Bacteria</taxon>
        <taxon>Pseudomonadati</taxon>
        <taxon>Pseudomonadota</taxon>
        <taxon>Alphaproteobacteria</taxon>
        <taxon>Rhodobacterales</taxon>
        <taxon>Paracoccaceae</taxon>
        <taxon>Puniceibacterium</taxon>
    </lineage>
</organism>
<evidence type="ECO:0000259" key="1">
    <source>
        <dbReference type="Pfam" id="PF13592"/>
    </source>
</evidence>
<sequence length="251" mass="27978">MPMIRAGFLSSADRLELEACVRRQREDHGIARRANAILLLDDGKSCKEISDFLYLDDDTIRGWHKTFLRDGWDALAYDSWKGGQSRMTQAQEVALCAWLEARFCRSTVEIRAHLAAECSLHYSHSGCIKLLARLGFEYRKPKPLPRVASAEKQTAFIAAYERLMRELPADEAVYFAPSQRLQAIACRAMDAVHPEYQTKPAFGWVKIGTNPAVLSTAGRGRVNIHGAVTSKPSMHPLSSPQLLMGSAPCNC</sequence>
<dbReference type="SUPFAM" id="SSF46689">
    <property type="entry name" value="Homeodomain-like"/>
    <property type="match status" value="1"/>
</dbReference>
<accession>A0A2G8QYD9</accession>
<name>A0A2G8QYD9_9RHOB</name>
<dbReference type="AlphaFoldDB" id="A0A2G8QYD9"/>
<dbReference type="Proteomes" id="UP000231259">
    <property type="component" value="Unassembled WGS sequence"/>
</dbReference>
<evidence type="ECO:0000313" key="2">
    <source>
        <dbReference type="EMBL" id="PIL14297.1"/>
    </source>
</evidence>
<keyword evidence="3" id="KW-1185">Reference proteome</keyword>
<dbReference type="InterPro" id="IPR025959">
    <property type="entry name" value="Winged_HTH_dom"/>
</dbReference>
<dbReference type="Pfam" id="PF13592">
    <property type="entry name" value="HTH_33"/>
    <property type="match status" value="1"/>
</dbReference>